<dbReference type="PANTHER" id="PTHR42060">
    <property type="entry name" value="NHL REPEAT-CONTAINING PROTEIN-RELATED"/>
    <property type="match status" value="1"/>
</dbReference>
<dbReference type="InterPro" id="IPR011042">
    <property type="entry name" value="6-blade_b-propeller_TolB-like"/>
</dbReference>
<reference evidence="3" key="1">
    <citation type="journal article" date="2017" name="Genome Biol.">
        <title>Comparative genomics reveals high biological diversity and specific adaptations in the industrially and medically important fungal genus Aspergillus.</title>
        <authorList>
            <person name="de Vries R.P."/>
            <person name="Riley R."/>
            <person name="Wiebenga A."/>
            <person name="Aguilar-Osorio G."/>
            <person name="Amillis S."/>
            <person name="Uchima C.A."/>
            <person name="Anderluh G."/>
            <person name="Asadollahi M."/>
            <person name="Askin M."/>
            <person name="Barry K."/>
            <person name="Battaglia E."/>
            <person name="Bayram O."/>
            <person name="Benocci T."/>
            <person name="Braus-Stromeyer S.A."/>
            <person name="Caldana C."/>
            <person name="Canovas D."/>
            <person name="Cerqueira G.C."/>
            <person name="Chen F."/>
            <person name="Chen W."/>
            <person name="Choi C."/>
            <person name="Clum A."/>
            <person name="Dos Santos R.A."/>
            <person name="Damasio A.R."/>
            <person name="Diallinas G."/>
            <person name="Emri T."/>
            <person name="Fekete E."/>
            <person name="Flipphi M."/>
            <person name="Freyberg S."/>
            <person name="Gallo A."/>
            <person name="Gournas C."/>
            <person name="Habgood R."/>
            <person name="Hainaut M."/>
            <person name="Harispe M.L."/>
            <person name="Henrissat B."/>
            <person name="Hilden K.S."/>
            <person name="Hope R."/>
            <person name="Hossain A."/>
            <person name="Karabika E."/>
            <person name="Karaffa L."/>
            <person name="Karanyi Z."/>
            <person name="Krasevec N."/>
            <person name="Kuo A."/>
            <person name="Kusch H."/>
            <person name="LaButti K."/>
            <person name="Lagendijk E.L."/>
            <person name="Lapidus A."/>
            <person name="Levasseur A."/>
            <person name="Lindquist E."/>
            <person name="Lipzen A."/>
            <person name="Logrieco A.F."/>
            <person name="MacCabe A."/>
            <person name="Maekelae M.R."/>
            <person name="Malavazi I."/>
            <person name="Melin P."/>
            <person name="Meyer V."/>
            <person name="Mielnichuk N."/>
            <person name="Miskei M."/>
            <person name="Molnar A.P."/>
            <person name="Mule G."/>
            <person name="Ngan C.Y."/>
            <person name="Orejas M."/>
            <person name="Orosz E."/>
            <person name="Ouedraogo J.P."/>
            <person name="Overkamp K.M."/>
            <person name="Park H.-S."/>
            <person name="Perrone G."/>
            <person name="Piumi F."/>
            <person name="Punt P.J."/>
            <person name="Ram A.F."/>
            <person name="Ramon A."/>
            <person name="Rauscher S."/>
            <person name="Record E."/>
            <person name="Riano-Pachon D.M."/>
            <person name="Robert V."/>
            <person name="Roehrig J."/>
            <person name="Ruller R."/>
            <person name="Salamov A."/>
            <person name="Salih N.S."/>
            <person name="Samson R.A."/>
            <person name="Sandor E."/>
            <person name="Sanguinetti M."/>
            <person name="Schuetze T."/>
            <person name="Sepcic K."/>
            <person name="Shelest E."/>
            <person name="Sherlock G."/>
            <person name="Sophianopoulou V."/>
            <person name="Squina F.M."/>
            <person name="Sun H."/>
            <person name="Susca A."/>
            <person name="Todd R.B."/>
            <person name="Tsang A."/>
            <person name="Unkles S.E."/>
            <person name="van de Wiele N."/>
            <person name="van Rossen-Uffink D."/>
            <person name="Oliveira J.V."/>
            <person name="Vesth T.C."/>
            <person name="Visser J."/>
            <person name="Yu J.-H."/>
            <person name="Zhou M."/>
            <person name="Andersen M.R."/>
            <person name="Archer D.B."/>
            <person name="Baker S.E."/>
            <person name="Benoit I."/>
            <person name="Brakhage A.A."/>
            <person name="Braus G.H."/>
            <person name="Fischer R."/>
            <person name="Frisvad J.C."/>
            <person name="Goldman G.H."/>
            <person name="Houbraken J."/>
            <person name="Oakley B."/>
            <person name="Pocsi I."/>
            <person name="Scazzocchio C."/>
            <person name="Seiboth B."/>
            <person name="vanKuyk P.A."/>
            <person name="Wortman J."/>
            <person name="Dyer P.S."/>
            <person name="Grigoriev I.V."/>
        </authorList>
    </citation>
    <scope>NUCLEOTIDE SEQUENCE [LARGE SCALE GENOMIC DNA]</scope>
    <source>
        <strain evidence="3">ITEM 5010</strain>
    </source>
</reference>
<dbReference type="EMBL" id="KV907493">
    <property type="protein sequence ID" value="OOG00381.1"/>
    <property type="molecule type" value="Genomic_DNA"/>
</dbReference>
<keyword evidence="1" id="KW-0732">Signal</keyword>
<dbReference type="AlphaFoldDB" id="A0A1R3S100"/>
<proteinExistence type="predicted"/>
<dbReference type="OMA" id="AWIAMNG"/>
<dbReference type="OrthoDB" id="9977941at2759"/>
<dbReference type="VEuPathDB" id="FungiDB:ASPCADRAFT_502708"/>
<protein>
    <recommendedName>
        <fullName evidence="4">SMP-30/Gluconolactonase/LRE-like region domain-containing protein</fullName>
    </recommendedName>
</protein>
<gene>
    <name evidence="2" type="ORF">ASPCADRAFT_502708</name>
</gene>
<feature type="chain" id="PRO_5013204137" description="SMP-30/Gluconolactonase/LRE-like region domain-containing protein" evidence="1">
    <location>
        <begin position="25"/>
        <end position="335"/>
    </location>
</feature>
<organism evidence="2 3">
    <name type="scientific">Aspergillus carbonarius (strain ITEM 5010)</name>
    <dbReference type="NCBI Taxonomy" id="602072"/>
    <lineage>
        <taxon>Eukaryota</taxon>
        <taxon>Fungi</taxon>
        <taxon>Dikarya</taxon>
        <taxon>Ascomycota</taxon>
        <taxon>Pezizomycotina</taxon>
        <taxon>Eurotiomycetes</taxon>
        <taxon>Eurotiomycetidae</taxon>
        <taxon>Eurotiales</taxon>
        <taxon>Aspergillaceae</taxon>
        <taxon>Aspergillus</taxon>
        <taxon>Aspergillus subgen. Circumdati</taxon>
    </lineage>
</organism>
<sequence length="335" mass="35541">MKVPYLPVLLNWCLALTLPFPSLANPDWQSYPLAVVSQFRTPQTFENIAVRSNGQLLLTSTTSSTLFQVSPFFHNQSIAIAQIPQSQGLLGIVELEEDIFYIASSNTTTSGSVPGSNNIWRVDLRNAPLQPPPVSLIANIPTAGILNGMCRLGSSNHTLLVADPVKGQILRVDTTTGSYTVIIDDPILHNTPQGLQVAVDGIHMHGSDLFFTSLNQGIFGKFPLSLANGTAMGPADVIVTNTPGDDFLLSSDGKKAWIAMNGHGTVQEVDIPGRSSRVVVQSTYLSAAAAVTGGRTIFDSNSLYVASGEGSVGNGTGTYSQGIVARIDLPHGLRV</sequence>
<feature type="signal peptide" evidence="1">
    <location>
        <begin position="1"/>
        <end position="24"/>
    </location>
</feature>
<evidence type="ECO:0000313" key="3">
    <source>
        <dbReference type="Proteomes" id="UP000188318"/>
    </source>
</evidence>
<dbReference type="Gene3D" id="2.120.10.30">
    <property type="entry name" value="TolB, C-terminal domain"/>
    <property type="match status" value="1"/>
</dbReference>
<evidence type="ECO:0008006" key="4">
    <source>
        <dbReference type="Google" id="ProtNLM"/>
    </source>
</evidence>
<name>A0A1R3S100_ASPC5</name>
<evidence type="ECO:0000313" key="2">
    <source>
        <dbReference type="EMBL" id="OOG00381.1"/>
    </source>
</evidence>
<evidence type="ECO:0000256" key="1">
    <source>
        <dbReference type="SAM" id="SignalP"/>
    </source>
</evidence>
<dbReference type="PANTHER" id="PTHR42060:SF1">
    <property type="entry name" value="NHL REPEAT-CONTAINING PROTEIN"/>
    <property type="match status" value="1"/>
</dbReference>
<dbReference type="Proteomes" id="UP000188318">
    <property type="component" value="Unassembled WGS sequence"/>
</dbReference>
<dbReference type="InterPro" id="IPR052998">
    <property type="entry name" value="Hetero-Diels-Alderase-like"/>
</dbReference>
<dbReference type="SUPFAM" id="SSF63829">
    <property type="entry name" value="Calcium-dependent phosphotriesterase"/>
    <property type="match status" value="1"/>
</dbReference>
<keyword evidence="3" id="KW-1185">Reference proteome</keyword>
<accession>A0A1R3S100</accession>